<dbReference type="Pfam" id="PF01555">
    <property type="entry name" value="N6_N4_Mtase"/>
    <property type="match status" value="1"/>
</dbReference>
<evidence type="ECO:0000313" key="8">
    <source>
        <dbReference type="Proteomes" id="UP001229346"/>
    </source>
</evidence>
<dbReference type="PRINTS" id="PR00506">
    <property type="entry name" value="D21N6MTFRASE"/>
</dbReference>
<dbReference type="Gene3D" id="3.40.50.150">
    <property type="entry name" value="Vaccinia Virus protein VP39"/>
    <property type="match status" value="1"/>
</dbReference>
<dbReference type="SUPFAM" id="SSF110849">
    <property type="entry name" value="ParB/Sulfiredoxin"/>
    <property type="match status" value="1"/>
</dbReference>
<dbReference type="InterPro" id="IPR002052">
    <property type="entry name" value="DNA_methylase_N6_adenine_CS"/>
</dbReference>
<dbReference type="InterPro" id="IPR002941">
    <property type="entry name" value="DNA_methylase_N4/N6"/>
</dbReference>
<name>A0ABT9U416_PAEHA</name>
<protein>
    <submittedName>
        <fullName evidence="7">DNA modification methylase</fullName>
    </submittedName>
</protein>
<dbReference type="RefSeq" id="WP_307205704.1">
    <property type="nucleotide sequence ID" value="NZ_JAUSSU010000007.1"/>
</dbReference>
<proteinExistence type="inferred from homology"/>
<dbReference type="InterPro" id="IPR002295">
    <property type="entry name" value="N4/N6-MTase_EcoPI_Mod-like"/>
</dbReference>
<evidence type="ECO:0000259" key="6">
    <source>
        <dbReference type="SMART" id="SM00470"/>
    </source>
</evidence>
<dbReference type="GO" id="GO:0008168">
    <property type="term" value="F:methyltransferase activity"/>
    <property type="evidence" value="ECO:0007669"/>
    <property type="project" value="UniProtKB-KW"/>
</dbReference>
<dbReference type="PIRSF" id="PIRSF036758">
    <property type="entry name" value="Aden_M_ParB"/>
    <property type="match status" value="1"/>
</dbReference>
<dbReference type="PROSITE" id="PS00092">
    <property type="entry name" value="N6_MTASE"/>
    <property type="match status" value="1"/>
</dbReference>
<accession>A0ABT9U416</accession>
<dbReference type="Proteomes" id="UP001229346">
    <property type="component" value="Unassembled WGS sequence"/>
</dbReference>
<dbReference type="PANTHER" id="PTHR33375:SF1">
    <property type="entry name" value="CHROMOSOME-PARTITIONING PROTEIN PARB-RELATED"/>
    <property type="match status" value="1"/>
</dbReference>
<keyword evidence="2 7" id="KW-0489">Methyltransferase</keyword>
<feature type="domain" description="ParB-like N-terminal" evidence="6">
    <location>
        <begin position="4"/>
        <end position="89"/>
    </location>
</feature>
<reference evidence="7 8" key="1">
    <citation type="submission" date="2023-07" db="EMBL/GenBank/DDBJ databases">
        <title>Sorghum-associated microbial communities from plants grown in Nebraska, USA.</title>
        <authorList>
            <person name="Schachtman D."/>
        </authorList>
    </citation>
    <scope>NUCLEOTIDE SEQUENCE [LARGE SCALE GENOMIC DNA]</scope>
    <source>
        <strain evidence="7 8">CC482</strain>
    </source>
</reference>
<dbReference type="InterPro" id="IPR036086">
    <property type="entry name" value="ParB/Sulfiredoxin_sf"/>
</dbReference>
<keyword evidence="8" id="KW-1185">Reference proteome</keyword>
<keyword evidence="3" id="KW-0808">Transferase</keyword>
<gene>
    <name evidence="7" type="ORF">J2T15_003828</name>
</gene>
<dbReference type="InterPro" id="IPR015840">
    <property type="entry name" value="DNA_MeTrfase_ParB"/>
</dbReference>
<sequence length="423" mass="47834">MRVEQISIDALVANSWNPNEMDHQIFESLVENIKRFGVLQPLLIRSDMTIIKGEKRWKAARAAAIREVTCVIVESTEEEAKLLTVSLNHLRGRTNEELLASIVSELANHFDLEEIAAHTGFTINELNGLIETLNTEFELDTVQEDEFDVSGALSKIKEPETKFGEVWQLGRHFLMCGDSTSVDDVKKLMNGRKANLVVTDPPYNVAVESTSDVLNADGRGRIMNDDMSDEQFDDFLQKVFMNYSELMDDKSAIYVFHASSYQRAFENAMNDSGILVRTQCVWVKNAFSFGFAQYKYKHEPVFYAHLKGRAPAWYGDFKQTTVWKAGLPVESAEPASVWEVSRGDTSKYVHPTQKPLELLAIPIRNSSRKEDIVVDLFGGSGSTLMTCDQMDRLCLTMELDPVFCDVIKLRFFESTGIKPILLN</sequence>
<dbReference type="GO" id="GO:0032259">
    <property type="term" value="P:methylation"/>
    <property type="evidence" value="ECO:0007669"/>
    <property type="project" value="UniProtKB-KW"/>
</dbReference>
<dbReference type="InterPro" id="IPR050336">
    <property type="entry name" value="Chromosome_partition/occlusion"/>
</dbReference>
<keyword evidence="4" id="KW-0949">S-adenosyl-L-methionine</keyword>
<dbReference type="EMBL" id="JAUSSU010000007">
    <property type="protein sequence ID" value="MDQ0114373.1"/>
    <property type="molecule type" value="Genomic_DNA"/>
</dbReference>
<evidence type="ECO:0000256" key="2">
    <source>
        <dbReference type="ARBA" id="ARBA00022603"/>
    </source>
</evidence>
<dbReference type="InterPro" id="IPR029063">
    <property type="entry name" value="SAM-dependent_MTases_sf"/>
</dbReference>
<keyword evidence="5" id="KW-0680">Restriction system</keyword>
<dbReference type="PANTHER" id="PTHR33375">
    <property type="entry name" value="CHROMOSOME-PARTITIONING PROTEIN PARB-RELATED"/>
    <property type="match status" value="1"/>
</dbReference>
<evidence type="ECO:0000256" key="5">
    <source>
        <dbReference type="ARBA" id="ARBA00022747"/>
    </source>
</evidence>
<evidence type="ECO:0000313" key="7">
    <source>
        <dbReference type="EMBL" id="MDQ0114373.1"/>
    </source>
</evidence>
<dbReference type="Gene3D" id="3.90.1530.10">
    <property type="entry name" value="Conserved hypothetical protein from pyrococcus furiosus pfu- 392566-001, ParB domain"/>
    <property type="match status" value="1"/>
</dbReference>
<evidence type="ECO:0000256" key="4">
    <source>
        <dbReference type="ARBA" id="ARBA00022691"/>
    </source>
</evidence>
<comment type="caution">
    <text evidence="7">The sequence shown here is derived from an EMBL/GenBank/DDBJ whole genome shotgun (WGS) entry which is preliminary data.</text>
</comment>
<dbReference type="SMART" id="SM00470">
    <property type="entry name" value="ParB"/>
    <property type="match status" value="1"/>
</dbReference>
<evidence type="ECO:0000256" key="3">
    <source>
        <dbReference type="ARBA" id="ARBA00022679"/>
    </source>
</evidence>
<comment type="similarity">
    <text evidence="1">Belongs to the N(4)/N(6)-methyltransferase family.</text>
</comment>
<organism evidence="7 8">
    <name type="scientific">Paenibacillus harenae</name>
    <dbReference type="NCBI Taxonomy" id="306543"/>
    <lineage>
        <taxon>Bacteria</taxon>
        <taxon>Bacillati</taxon>
        <taxon>Bacillota</taxon>
        <taxon>Bacilli</taxon>
        <taxon>Bacillales</taxon>
        <taxon>Paenibacillaceae</taxon>
        <taxon>Paenibacillus</taxon>
    </lineage>
</organism>
<dbReference type="Pfam" id="PF02195">
    <property type="entry name" value="ParB_N"/>
    <property type="match status" value="1"/>
</dbReference>
<dbReference type="InterPro" id="IPR003115">
    <property type="entry name" value="ParB_N"/>
</dbReference>
<dbReference type="SUPFAM" id="SSF53335">
    <property type="entry name" value="S-adenosyl-L-methionine-dependent methyltransferases"/>
    <property type="match status" value="1"/>
</dbReference>
<evidence type="ECO:0000256" key="1">
    <source>
        <dbReference type="ARBA" id="ARBA00006594"/>
    </source>
</evidence>